<name>A0A2S6BRP7_9PEZI</name>
<gene>
    <name evidence="2" type="ORF">CBER1_05179</name>
</gene>
<sequence length="247" mass="27715">MPKVQSTTRKHTAHHDPLAKPNKSSTSSSSSRTGGNSHLYTDDNPKTTIHGTGFKDRAAAERTLKLIEQRSLIYQFQTVNTMFNRAKHHPSMKNATEGSASTADMRAAMEIFRNWLDVTYPEAQAALRAGGFKPLLSKKVVERHLSRIQDNDVISEKAKQFAKVYCELPKGKKLGNVLVDDSKPMEPDWERARYMELDQLVPSGAAKEDGQDAWKVGELWVEDGVLSDQHLHLVAWAWSPVPEKKLP</sequence>
<dbReference type="OrthoDB" id="8188991at2759"/>
<accession>A0A2S6BRP7</accession>
<protein>
    <submittedName>
        <fullName evidence="2">Uncharacterized protein</fullName>
    </submittedName>
</protein>
<feature type="region of interest" description="Disordered" evidence="1">
    <location>
        <begin position="1"/>
        <end position="53"/>
    </location>
</feature>
<evidence type="ECO:0000313" key="2">
    <source>
        <dbReference type="EMBL" id="PPJ50157.1"/>
    </source>
</evidence>
<dbReference type="EMBL" id="PNEN01001791">
    <property type="protein sequence ID" value="PPJ50157.1"/>
    <property type="molecule type" value="Genomic_DNA"/>
</dbReference>
<evidence type="ECO:0000313" key="3">
    <source>
        <dbReference type="Proteomes" id="UP000237631"/>
    </source>
</evidence>
<comment type="caution">
    <text evidence="2">The sequence shown here is derived from an EMBL/GenBank/DDBJ whole genome shotgun (WGS) entry which is preliminary data.</text>
</comment>
<reference evidence="3" key="1">
    <citation type="journal article" date="2017" name="bioRxiv">
        <title>Conservation of a gene cluster reveals novel cercosporin biosynthetic mechanisms and extends production to the genus Colletotrichum.</title>
        <authorList>
            <person name="de Jonge R."/>
            <person name="Ebert M.K."/>
            <person name="Huitt-Roehl C.R."/>
            <person name="Pal P."/>
            <person name="Suttle J.C."/>
            <person name="Spanner R.E."/>
            <person name="Neubauer J.D."/>
            <person name="Jurick W.M.II."/>
            <person name="Stott K.A."/>
            <person name="Secor G.A."/>
            <person name="Thomma B.P.H.J."/>
            <person name="Van de Peer Y."/>
            <person name="Townsend C.A."/>
            <person name="Bolton M.D."/>
        </authorList>
    </citation>
    <scope>NUCLEOTIDE SEQUENCE [LARGE SCALE GENOMIC DNA]</scope>
    <source>
        <strain evidence="3">CBS538.71</strain>
    </source>
</reference>
<evidence type="ECO:0000256" key="1">
    <source>
        <dbReference type="SAM" id="MobiDB-lite"/>
    </source>
</evidence>
<proteinExistence type="predicted"/>
<dbReference type="Proteomes" id="UP000237631">
    <property type="component" value="Unassembled WGS sequence"/>
</dbReference>
<keyword evidence="3" id="KW-1185">Reference proteome</keyword>
<dbReference type="AlphaFoldDB" id="A0A2S6BRP7"/>
<organism evidence="2 3">
    <name type="scientific">Cercospora berteroae</name>
    <dbReference type="NCBI Taxonomy" id="357750"/>
    <lineage>
        <taxon>Eukaryota</taxon>
        <taxon>Fungi</taxon>
        <taxon>Dikarya</taxon>
        <taxon>Ascomycota</taxon>
        <taxon>Pezizomycotina</taxon>
        <taxon>Dothideomycetes</taxon>
        <taxon>Dothideomycetidae</taxon>
        <taxon>Mycosphaerellales</taxon>
        <taxon>Mycosphaerellaceae</taxon>
        <taxon>Cercospora</taxon>
    </lineage>
</organism>